<keyword evidence="2" id="KW-0479">Metal-binding</keyword>
<evidence type="ECO:0000259" key="9">
    <source>
        <dbReference type="SMART" id="SM00986"/>
    </source>
</evidence>
<sequence>MNSRVNVNERDEVFLAEMGIAPLWRLRRPAAGEAPAGEMAPEADASPAAAVVELVPAASPAAAEPAAVDPAFVPPPPRDPAWGEIPRTSAPAPSPWTPPALAPVEEPEPADSLEAIARMDWDELHAAIARCERCGSCSGRKPVYGSGSRQARWFVAAGAATAADEKAGQPLAGDPGKLFDNMLAAVGLSREQDVWVTQLVKCRPASANGGDRAPTGEEAAACRPFLERELALTGATTVLTLGQIAANGLLGKPLSAPLAGSRGAVHAYREASLVATLHPGELLRRGLDKALAWADLCRARGQAQAQTQGGHERDARRDR</sequence>
<reference evidence="11" key="1">
    <citation type="journal article" date="2019" name="Int. J. Syst. Evol. Microbiol.">
        <title>The Global Catalogue of Microorganisms (GCM) 10K type strain sequencing project: providing services to taxonomists for standard genome sequencing and annotation.</title>
        <authorList>
            <consortium name="The Broad Institute Genomics Platform"/>
            <consortium name="The Broad Institute Genome Sequencing Center for Infectious Disease"/>
            <person name="Wu L."/>
            <person name="Ma J."/>
        </authorList>
    </citation>
    <scope>NUCLEOTIDE SEQUENCE [LARGE SCALE GENOMIC DNA]</scope>
    <source>
        <strain evidence="11">KACC 12649</strain>
    </source>
</reference>
<keyword evidence="11" id="KW-1185">Reference proteome</keyword>
<dbReference type="PANTHER" id="PTHR33693">
    <property type="entry name" value="TYPE-5 URACIL-DNA GLYCOSYLASE"/>
    <property type="match status" value="1"/>
</dbReference>
<keyword evidence="1" id="KW-0004">4Fe-4S</keyword>
<organism evidence="10 11">
    <name type="scientific">Massilia niabensis</name>
    <dbReference type="NCBI Taxonomy" id="544910"/>
    <lineage>
        <taxon>Bacteria</taxon>
        <taxon>Pseudomonadati</taxon>
        <taxon>Pseudomonadota</taxon>
        <taxon>Betaproteobacteria</taxon>
        <taxon>Burkholderiales</taxon>
        <taxon>Oxalobacteraceae</taxon>
        <taxon>Telluria group</taxon>
        <taxon>Massilia</taxon>
    </lineage>
</organism>
<evidence type="ECO:0000256" key="6">
    <source>
        <dbReference type="ARBA" id="ARBA00023014"/>
    </source>
</evidence>
<name>A0ABW0L021_9BURK</name>
<proteinExistence type="predicted"/>
<dbReference type="EMBL" id="JBHSMU010000004">
    <property type="protein sequence ID" value="MFC5459030.1"/>
    <property type="molecule type" value="Genomic_DNA"/>
</dbReference>
<dbReference type="Gene3D" id="3.40.470.10">
    <property type="entry name" value="Uracil-DNA glycosylase-like domain"/>
    <property type="match status" value="1"/>
</dbReference>
<keyword evidence="4" id="KW-0378">Hydrolase</keyword>
<dbReference type="InterPro" id="IPR005122">
    <property type="entry name" value="Uracil-DNA_glycosylase-like"/>
</dbReference>
<evidence type="ECO:0000313" key="11">
    <source>
        <dbReference type="Proteomes" id="UP001596050"/>
    </source>
</evidence>
<evidence type="ECO:0000256" key="7">
    <source>
        <dbReference type="ARBA" id="ARBA00023204"/>
    </source>
</evidence>
<comment type="caution">
    <text evidence="10">The sequence shown here is derived from an EMBL/GenBank/DDBJ whole genome shotgun (WGS) entry which is preliminary data.</text>
</comment>
<feature type="domain" description="Uracil-DNA glycosylase-like" evidence="9">
    <location>
        <begin position="144"/>
        <end position="297"/>
    </location>
</feature>
<protein>
    <submittedName>
        <fullName evidence="10">Uracil-DNA glycosylase family protein</fullName>
    </submittedName>
</protein>
<evidence type="ECO:0000256" key="1">
    <source>
        <dbReference type="ARBA" id="ARBA00022485"/>
    </source>
</evidence>
<keyword evidence="5" id="KW-0408">Iron</keyword>
<evidence type="ECO:0000256" key="5">
    <source>
        <dbReference type="ARBA" id="ARBA00023004"/>
    </source>
</evidence>
<dbReference type="Pfam" id="PF03167">
    <property type="entry name" value="UDG"/>
    <property type="match status" value="1"/>
</dbReference>
<dbReference type="PANTHER" id="PTHR33693:SF1">
    <property type="entry name" value="TYPE-4 URACIL-DNA GLYCOSYLASE"/>
    <property type="match status" value="1"/>
</dbReference>
<evidence type="ECO:0000256" key="4">
    <source>
        <dbReference type="ARBA" id="ARBA00022801"/>
    </source>
</evidence>
<feature type="region of interest" description="Disordered" evidence="8">
    <location>
        <begin position="77"/>
        <end position="97"/>
    </location>
</feature>
<evidence type="ECO:0000256" key="2">
    <source>
        <dbReference type="ARBA" id="ARBA00022723"/>
    </source>
</evidence>
<dbReference type="CDD" id="cd10030">
    <property type="entry name" value="UDG-F4_TTUDGA_SPO1dp_like"/>
    <property type="match status" value="1"/>
</dbReference>
<dbReference type="SMART" id="SM00986">
    <property type="entry name" value="UDG"/>
    <property type="match status" value="1"/>
</dbReference>
<dbReference type="SMART" id="SM00987">
    <property type="entry name" value="UreE_C"/>
    <property type="match status" value="1"/>
</dbReference>
<evidence type="ECO:0000256" key="3">
    <source>
        <dbReference type="ARBA" id="ARBA00022763"/>
    </source>
</evidence>
<evidence type="ECO:0000313" key="10">
    <source>
        <dbReference type="EMBL" id="MFC5459030.1"/>
    </source>
</evidence>
<keyword evidence="6" id="KW-0411">Iron-sulfur</keyword>
<accession>A0ABW0L021</accession>
<dbReference type="InterPro" id="IPR036895">
    <property type="entry name" value="Uracil-DNA_glycosylase-like_sf"/>
</dbReference>
<dbReference type="SUPFAM" id="SSF52141">
    <property type="entry name" value="Uracil-DNA glycosylase-like"/>
    <property type="match status" value="1"/>
</dbReference>
<gene>
    <name evidence="10" type="ORF">ACFPN5_04325</name>
</gene>
<evidence type="ECO:0000256" key="8">
    <source>
        <dbReference type="SAM" id="MobiDB-lite"/>
    </source>
</evidence>
<dbReference type="InterPro" id="IPR051536">
    <property type="entry name" value="UDG_Type-4/5"/>
</dbReference>
<dbReference type="Proteomes" id="UP001596050">
    <property type="component" value="Unassembled WGS sequence"/>
</dbReference>
<keyword evidence="3" id="KW-0227">DNA damage</keyword>
<keyword evidence="7" id="KW-0234">DNA repair</keyword>
<dbReference type="RefSeq" id="WP_379780466.1">
    <property type="nucleotide sequence ID" value="NZ_JBHSMU010000004.1"/>
</dbReference>